<dbReference type="EMBL" id="ML208325">
    <property type="protein sequence ID" value="TFK69717.1"/>
    <property type="molecule type" value="Genomic_DNA"/>
</dbReference>
<proteinExistence type="predicted"/>
<gene>
    <name evidence="1" type="ORF">BDN72DRAFT_897014</name>
</gene>
<organism evidence="1 2">
    <name type="scientific">Pluteus cervinus</name>
    <dbReference type="NCBI Taxonomy" id="181527"/>
    <lineage>
        <taxon>Eukaryota</taxon>
        <taxon>Fungi</taxon>
        <taxon>Dikarya</taxon>
        <taxon>Basidiomycota</taxon>
        <taxon>Agaricomycotina</taxon>
        <taxon>Agaricomycetes</taxon>
        <taxon>Agaricomycetidae</taxon>
        <taxon>Agaricales</taxon>
        <taxon>Pluteineae</taxon>
        <taxon>Pluteaceae</taxon>
        <taxon>Pluteus</taxon>
    </lineage>
</organism>
<reference evidence="1 2" key="1">
    <citation type="journal article" date="2019" name="Nat. Ecol. Evol.">
        <title>Megaphylogeny resolves global patterns of mushroom evolution.</title>
        <authorList>
            <person name="Varga T."/>
            <person name="Krizsan K."/>
            <person name="Foldi C."/>
            <person name="Dima B."/>
            <person name="Sanchez-Garcia M."/>
            <person name="Sanchez-Ramirez S."/>
            <person name="Szollosi G.J."/>
            <person name="Szarkandi J.G."/>
            <person name="Papp V."/>
            <person name="Albert L."/>
            <person name="Andreopoulos W."/>
            <person name="Angelini C."/>
            <person name="Antonin V."/>
            <person name="Barry K.W."/>
            <person name="Bougher N.L."/>
            <person name="Buchanan P."/>
            <person name="Buyck B."/>
            <person name="Bense V."/>
            <person name="Catcheside P."/>
            <person name="Chovatia M."/>
            <person name="Cooper J."/>
            <person name="Damon W."/>
            <person name="Desjardin D."/>
            <person name="Finy P."/>
            <person name="Geml J."/>
            <person name="Haridas S."/>
            <person name="Hughes K."/>
            <person name="Justo A."/>
            <person name="Karasinski D."/>
            <person name="Kautmanova I."/>
            <person name="Kiss B."/>
            <person name="Kocsube S."/>
            <person name="Kotiranta H."/>
            <person name="LaButti K.M."/>
            <person name="Lechner B.E."/>
            <person name="Liimatainen K."/>
            <person name="Lipzen A."/>
            <person name="Lukacs Z."/>
            <person name="Mihaltcheva S."/>
            <person name="Morgado L.N."/>
            <person name="Niskanen T."/>
            <person name="Noordeloos M.E."/>
            <person name="Ohm R.A."/>
            <person name="Ortiz-Santana B."/>
            <person name="Ovrebo C."/>
            <person name="Racz N."/>
            <person name="Riley R."/>
            <person name="Savchenko A."/>
            <person name="Shiryaev A."/>
            <person name="Soop K."/>
            <person name="Spirin V."/>
            <person name="Szebenyi C."/>
            <person name="Tomsovsky M."/>
            <person name="Tulloss R.E."/>
            <person name="Uehling J."/>
            <person name="Grigoriev I.V."/>
            <person name="Vagvolgyi C."/>
            <person name="Papp T."/>
            <person name="Martin F.M."/>
            <person name="Miettinen O."/>
            <person name="Hibbett D.S."/>
            <person name="Nagy L.G."/>
        </authorList>
    </citation>
    <scope>NUCLEOTIDE SEQUENCE [LARGE SCALE GENOMIC DNA]</scope>
    <source>
        <strain evidence="1 2">NL-1719</strain>
    </source>
</reference>
<evidence type="ECO:0000313" key="1">
    <source>
        <dbReference type="EMBL" id="TFK69717.1"/>
    </source>
</evidence>
<keyword evidence="2" id="KW-1185">Reference proteome</keyword>
<protein>
    <submittedName>
        <fullName evidence="1">Uncharacterized protein</fullName>
    </submittedName>
</protein>
<name>A0ACD3AWI7_9AGAR</name>
<sequence length="617" mass="66108">MSSNSVVPPPTATLAELQLALKAATRAEGSACGRKATLTRTKKKAGGEQKLADAIVTYQAAKTRRMELQERIASLAPGANGENQGDPKITPTPHNTPASSPPPPPSSSLPLAGVTPGSTKPNPPATVSAAQISGSLAVAPSPAENPVPVAIAVPTPPVEPIIPTIPVIPVVPAPVDTLIPASADSLLSVSVDSLIPAPVDSIIPAPVDPVTLTIPVIAGVPVMPAPVIASIPITATPVDPVILTIPTIPAVPVLGAPATGPVNLNKATLDIVMDDVPVPRSPPLPSPPGDDGLALSPGSPNPQPSPPHMLPPASTTPQSSPPTNKRKTTDEGEEAEVPVTDSTSTNKKARPAPKSNEDDDDILDEAFPVDARDIKWKGTSEEALVWRKRYTYYRQRLAVLRHPYKPEEMDDAEKDEYETLGCLGVRLFAAALHPTIQLPFPRSFRAAVRTYPDLIPAAATTSYKCSLHFLSSGLRTTRCLTHWNKPRRLNEKPSPAELTFHVHGNYRRNVPLSSGILDCGCTEKAACFEFFTWKVWEARQGPYTEAMPLIGIRAREFVSQNMVPTAMLYLSDLFDTTGGHWWNPKHQLVVRHRQLRGIRKEIARLREEIGDEEDTTN</sequence>
<dbReference type="Proteomes" id="UP000308600">
    <property type="component" value="Unassembled WGS sequence"/>
</dbReference>
<accession>A0ACD3AWI7</accession>
<evidence type="ECO:0000313" key="2">
    <source>
        <dbReference type="Proteomes" id="UP000308600"/>
    </source>
</evidence>